<dbReference type="InterPro" id="IPR027417">
    <property type="entry name" value="P-loop_NTPase"/>
</dbReference>
<gene>
    <name evidence="7" type="primary">AK8</name>
</gene>
<name>A0A6P6H0M6_PUMCO</name>
<keyword evidence="2 5" id="KW-0808">Transferase</keyword>
<evidence type="ECO:0000313" key="7">
    <source>
        <dbReference type="RefSeq" id="XP_025769229.1"/>
    </source>
</evidence>
<dbReference type="CDD" id="cd22979">
    <property type="entry name" value="DD_AK8"/>
    <property type="match status" value="1"/>
</dbReference>
<dbReference type="RefSeq" id="XP_025769229.1">
    <property type="nucleotide sequence ID" value="XM_025913444.1"/>
</dbReference>
<dbReference type="PRINTS" id="PR00094">
    <property type="entry name" value="ADENYLTKNASE"/>
</dbReference>
<evidence type="ECO:0000256" key="1">
    <source>
        <dbReference type="ARBA" id="ARBA00007220"/>
    </source>
</evidence>
<dbReference type="GO" id="GO:0004017">
    <property type="term" value="F:AMP kinase activity"/>
    <property type="evidence" value="ECO:0007669"/>
    <property type="project" value="InterPro"/>
</dbReference>
<dbReference type="Gene3D" id="3.40.50.300">
    <property type="entry name" value="P-loop containing nucleotide triphosphate hydrolases"/>
    <property type="match status" value="2"/>
</dbReference>
<dbReference type="GO" id="GO:0005524">
    <property type="term" value="F:ATP binding"/>
    <property type="evidence" value="ECO:0007669"/>
    <property type="project" value="InterPro"/>
</dbReference>
<dbReference type="CTD" id="158067"/>
<dbReference type="AlphaFoldDB" id="A0A6P6H0M6"/>
<sequence>MAPHGPQQAYCKYDTVHSAAVPRPPLGATVPVFARTSCGSRGVGLVPGRAGHWFPAHSAPCRKWIEKCLHPVPFIQTNLAANMLEQLLIHQPKDPILFMISHLQQDNNNVPKIVILGPPASGKTTIAMWLCKHLNSNLLTVENLIGREFSSLAAGARRHYQNVTKVPSTLLVRLIQERVSEEDCIRRDYQLARIRMFVRNATLVSLMNNVVLSSPDTVLIERNLGKRIDPQTGEIYHTTFDWPPEAEIQNRLVVPEGISELETARKLLEYHRNIIRILPAYPKILKVISADQPCMDVFYQALTYAQTSHRSNAPFTPRVLLCGPVGSGKRLQAALLAQKYGLVNVHCGQLLKEAVADKSKVGELIQPYFQKKMAVPDSIIMKVLDQRLSQQDSIQKGWVLHGFPRDLDQAHMLHSLGHQPSRVFFLNVPLDSIIERLTLRRMDPVTGERYHLMYKPPPTVEIQARLLQHPKDTKEQVKLKMDLFYRHSSDLEEFYRQAITINGDQDPYTVFEYIESGIINPLPRKVP</sequence>
<comment type="similarity">
    <text evidence="1 5">Belongs to the adenylate kinase family.</text>
</comment>
<keyword evidence="3" id="KW-0547">Nucleotide-binding</keyword>
<evidence type="ECO:0000313" key="6">
    <source>
        <dbReference type="Proteomes" id="UP000515131"/>
    </source>
</evidence>
<dbReference type="InterPro" id="IPR036193">
    <property type="entry name" value="ADK_active_lid_dom_sf"/>
</dbReference>
<keyword evidence="4 5" id="KW-0418">Kinase</keyword>
<dbReference type="CDD" id="cd01428">
    <property type="entry name" value="ADK"/>
    <property type="match status" value="1"/>
</dbReference>
<evidence type="ECO:0000256" key="3">
    <source>
        <dbReference type="ARBA" id="ARBA00022741"/>
    </source>
</evidence>
<dbReference type="GeneID" id="112849737"/>
<accession>A0A6P6H0M6</accession>
<evidence type="ECO:0000256" key="2">
    <source>
        <dbReference type="ARBA" id="ARBA00022679"/>
    </source>
</evidence>
<evidence type="ECO:0000256" key="5">
    <source>
        <dbReference type="RuleBase" id="RU003330"/>
    </source>
</evidence>
<dbReference type="Pfam" id="PF00406">
    <property type="entry name" value="ADK"/>
    <property type="match status" value="1"/>
</dbReference>
<dbReference type="Proteomes" id="UP000515131">
    <property type="component" value="Unplaced"/>
</dbReference>
<evidence type="ECO:0000256" key="4">
    <source>
        <dbReference type="ARBA" id="ARBA00022777"/>
    </source>
</evidence>
<dbReference type="FunFam" id="3.40.50.300:FF:001538">
    <property type="entry name" value="Adenylate kinase 8"/>
    <property type="match status" value="1"/>
</dbReference>
<dbReference type="PANTHER" id="PTHR23359">
    <property type="entry name" value="NUCLEOTIDE KINASE"/>
    <property type="match status" value="1"/>
</dbReference>
<dbReference type="KEGG" id="pcoo:112849737"/>
<dbReference type="SUPFAM" id="SSF57774">
    <property type="entry name" value="Microbial and mitochondrial ADK, insert 'zinc finger' domain"/>
    <property type="match status" value="1"/>
</dbReference>
<reference evidence="7" key="1">
    <citation type="submission" date="2025-08" db="UniProtKB">
        <authorList>
            <consortium name="RefSeq"/>
        </authorList>
    </citation>
    <scope>IDENTIFICATION</scope>
    <source>
        <tissue evidence="7">Blood</tissue>
    </source>
</reference>
<dbReference type="SUPFAM" id="SSF52540">
    <property type="entry name" value="P-loop containing nucleoside triphosphate hydrolases"/>
    <property type="match status" value="2"/>
</dbReference>
<keyword evidence="6" id="KW-1185">Reference proteome</keyword>
<dbReference type="HAMAP" id="MF_00235">
    <property type="entry name" value="Adenylate_kinase_Adk"/>
    <property type="match status" value="1"/>
</dbReference>
<dbReference type="InterPro" id="IPR000850">
    <property type="entry name" value="Adenylat/UMP-CMP_kin"/>
</dbReference>
<protein>
    <submittedName>
        <fullName evidence="7">Adenylate kinase 8</fullName>
    </submittedName>
</protein>
<proteinExistence type="inferred from homology"/>
<organism evidence="6 7">
    <name type="scientific">Puma concolor</name>
    <name type="common">Mountain lion</name>
    <name type="synonym">Felis concolor</name>
    <dbReference type="NCBI Taxonomy" id="9696"/>
    <lineage>
        <taxon>Eukaryota</taxon>
        <taxon>Metazoa</taxon>
        <taxon>Chordata</taxon>
        <taxon>Craniata</taxon>
        <taxon>Vertebrata</taxon>
        <taxon>Euteleostomi</taxon>
        <taxon>Mammalia</taxon>
        <taxon>Eutheria</taxon>
        <taxon>Laurasiatheria</taxon>
        <taxon>Carnivora</taxon>
        <taxon>Feliformia</taxon>
        <taxon>Felidae</taxon>
        <taxon>Felinae</taxon>
        <taxon>Puma</taxon>
    </lineage>
</organism>